<name>A0AAN9AWI6_9CAEN</name>
<dbReference type="InterPro" id="IPR000718">
    <property type="entry name" value="Peptidase_M13"/>
</dbReference>
<dbReference type="GO" id="GO:0046872">
    <property type="term" value="F:metal ion binding"/>
    <property type="evidence" value="ECO:0007669"/>
    <property type="project" value="UniProtKB-KW"/>
</dbReference>
<keyword evidence="8" id="KW-0472">Membrane</keyword>
<keyword evidence="8" id="KW-1133">Transmembrane helix</keyword>
<feature type="region of interest" description="Disordered" evidence="7">
    <location>
        <begin position="1"/>
        <end position="53"/>
    </location>
</feature>
<evidence type="ECO:0000259" key="10">
    <source>
        <dbReference type="Pfam" id="PF05649"/>
    </source>
</evidence>
<dbReference type="Pfam" id="PF05649">
    <property type="entry name" value="Peptidase_M13_N"/>
    <property type="match status" value="1"/>
</dbReference>
<comment type="cofactor">
    <cofactor evidence="1">
        <name>Zn(2+)</name>
        <dbReference type="ChEBI" id="CHEBI:29105"/>
    </cofactor>
</comment>
<protein>
    <submittedName>
        <fullName evidence="11">Uncharacterized protein</fullName>
    </submittedName>
</protein>
<organism evidence="11 12">
    <name type="scientific">Littorina saxatilis</name>
    <dbReference type="NCBI Taxonomy" id="31220"/>
    <lineage>
        <taxon>Eukaryota</taxon>
        <taxon>Metazoa</taxon>
        <taxon>Spiralia</taxon>
        <taxon>Lophotrochozoa</taxon>
        <taxon>Mollusca</taxon>
        <taxon>Gastropoda</taxon>
        <taxon>Caenogastropoda</taxon>
        <taxon>Littorinimorpha</taxon>
        <taxon>Littorinoidea</taxon>
        <taxon>Littorinidae</taxon>
        <taxon>Littorina</taxon>
    </lineage>
</organism>
<evidence type="ECO:0000256" key="4">
    <source>
        <dbReference type="ARBA" id="ARBA00022801"/>
    </source>
</evidence>
<dbReference type="GO" id="GO:0016485">
    <property type="term" value="P:protein processing"/>
    <property type="evidence" value="ECO:0007669"/>
    <property type="project" value="TreeGrafter"/>
</dbReference>
<dbReference type="GO" id="GO:0004222">
    <property type="term" value="F:metalloendopeptidase activity"/>
    <property type="evidence" value="ECO:0007669"/>
    <property type="project" value="InterPro"/>
</dbReference>
<dbReference type="InterPro" id="IPR018497">
    <property type="entry name" value="Peptidase_M13_C"/>
</dbReference>
<evidence type="ECO:0000256" key="5">
    <source>
        <dbReference type="ARBA" id="ARBA00022833"/>
    </source>
</evidence>
<keyword evidence="8" id="KW-0812">Transmembrane</keyword>
<dbReference type="SUPFAM" id="SSF55486">
    <property type="entry name" value="Metalloproteases ('zincins'), catalytic domain"/>
    <property type="match status" value="1"/>
</dbReference>
<proteinExistence type="predicted"/>
<dbReference type="InterPro" id="IPR008753">
    <property type="entry name" value="Peptidase_M13_N"/>
</dbReference>
<sequence length="777" mass="88757">MPGPDDNQVAPADAPLPPPPPPGPADVEAADPDPTPTPTPTKPPPTAPPNEGGGCCKSRSHLERCLLTFLFLIFLLFIAFLIGFVILYYWKGEPRPFCTEDSCVQAAARINEFIDRSVDPCDNFYQYACGKWMKGSVIPDDQREVNIYTQIDEEVKITLKKRLEEDNLPTEPLAIRAARDLYTSCVNEGYMDAMGSEPLEKLAASLGKWPSVDVTWNETDFLLLDLLLALSRVKDFASLPILSAEIKADFEDPSSYAIYIGQGQLSMHNASREAYLQGRDNQAVKAYQDMLEQLFAQLGADPVTAKDDAWDIVEFEIQLANISLSEEQQKNILYDVVSMDELETDYPNFEWSDFINGLVQYGSAPPQITRSDRIILTATSYLNRLFQLLDFTPQRVQANYLMSTLWRHATHLSEPFRQIIADYYRELSGLEQRSRWTQCVDVTDAAFPEVTGRLFVESSFGKKEKENMYNLVEDLKAAFIDIIRQTEWMSRQSKKLAVEKAEALKARVGYPEYVMDDRHINEKYIEYNMSREAVFDNNLRVAYLQNAERVISFRDPVAKDRWSFSAATVKAYYDAKNNEIVFPAGFAQPPVYAASYPRSMNYGGVGSFIGREMTHGVDDTGRYYDKEGQARQWWTPDDMVSYEEQTRCMIDHYSCFRYHDVDMNVDGLQTLIENIADNAGLKQSYRAYRRWVEERGIEERMLPGLNLTHNQLFFISFAQLWCTNDREDAKIQKVLNDKFAPAQYRVRGTLQNSEGFSDAFGCSDDSSMNPRKKCKVW</sequence>
<keyword evidence="6" id="KW-0482">Metalloprotease</keyword>
<evidence type="ECO:0000259" key="9">
    <source>
        <dbReference type="Pfam" id="PF01431"/>
    </source>
</evidence>
<evidence type="ECO:0000313" key="12">
    <source>
        <dbReference type="Proteomes" id="UP001374579"/>
    </source>
</evidence>
<dbReference type="Gene3D" id="3.40.390.10">
    <property type="entry name" value="Collagenase (Catalytic Domain)"/>
    <property type="match status" value="1"/>
</dbReference>
<feature type="compositionally biased region" description="Pro residues" evidence="7">
    <location>
        <begin position="14"/>
        <end position="24"/>
    </location>
</feature>
<comment type="caution">
    <text evidence="11">The sequence shown here is derived from an EMBL/GenBank/DDBJ whole genome shotgun (WGS) entry which is preliminary data.</text>
</comment>
<reference evidence="11 12" key="1">
    <citation type="submission" date="2024-02" db="EMBL/GenBank/DDBJ databases">
        <title>Chromosome-scale genome assembly of the rough periwinkle Littorina saxatilis.</title>
        <authorList>
            <person name="De Jode A."/>
            <person name="Faria R."/>
            <person name="Formenti G."/>
            <person name="Sims Y."/>
            <person name="Smith T.P."/>
            <person name="Tracey A."/>
            <person name="Wood J.M.D."/>
            <person name="Zagrodzka Z.B."/>
            <person name="Johannesson K."/>
            <person name="Butlin R.K."/>
            <person name="Leder E.H."/>
        </authorList>
    </citation>
    <scope>NUCLEOTIDE SEQUENCE [LARGE SCALE GENOMIC DNA]</scope>
    <source>
        <strain evidence="11">Snail1</strain>
        <tissue evidence="11">Muscle</tissue>
    </source>
</reference>
<evidence type="ECO:0000256" key="8">
    <source>
        <dbReference type="SAM" id="Phobius"/>
    </source>
</evidence>
<gene>
    <name evidence="11" type="ORF">V1264_007972</name>
</gene>
<evidence type="ECO:0000313" key="11">
    <source>
        <dbReference type="EMBL" id="KAK7094332.1"/>
    </source>
</evidence>
<accession>A0AAN9AWI6</accession>
<keyword evidence="2" id="KW-0645">Protease</keyword>
<dbReference type="CDD" id="cd08662">
    <property type="entry name" value="M13"/>
    <property type="match status" value="1"/>
</dbReference>
<dbReference type="Pfam" id="PF01431">
    <property type="entry name" value="Peptidase_M13"/>
    <property type="match status" value="1"/>
</dbReference>
<evidence type="ECO:0000256" key="3">
    <source>
        <dbReference type="ARBA" id="ARBA00022723"/>
    </source>
</evidence>
<feature type="compositionally biased region" description="Pro residues" evidence="7">
    <location>
        <begin position="33"/>
        <end position="48"/>
    </location>
</feature>
<evidence type="ECO:0000256" key="6">
    <source>
        <dbReference type="ARBA" id="ARBA00023049"/>
    </source>
</evidence>
<keyword evidence="4" id="KW-0378">Hydrolase</keyword>
<dbReference type="PRINTS" id="PR00786">
    <property type="entry name" value="NEPRILYSIN"/>
</dbReference>
<keyword evidence="3" id="KW-0479">Metal-binding</keyword>
<feature type="domain" description="Peptidase M13 N-terminal" evidence="10">
    <location>
        <begin position="120"/>
        <end position="511"/>
    </location>
</feature>
<dbReference type="InterPro" id="IPR042089">
    <property type="entry name" value="Peptidase_M13_dom_2"/>
</dbReference>
<dbReference type="PANTHER" id="PTHR11733:SF133">
    <property type="entry name" value="PHOSPHATE-REGULATING NEUTRAL ENDOPEPTIDASE PHEX"/>
    <property type="match status" value="1"/>
</dbReference>
<feature type="transmembrane region" description="Helical" evidence="8">
    <location>
        <begin position="66"/>
        <end position="90"/>
    </location>
</feature>
<dbReference type="PANTHER" id="PTHR11733">
    <property type="entry name" value="ZINC METALLOPROTEASE FAMILY M13 NEPRILYSIN-RELATED"/>
    <property type="match status" value="1"/>
</dbReference>
<dbReference type="PROSITE" id="PS51885">
    <property type="entry name" value="NEPRILYSIN"/>
    <property type="match status" value="1"/>
</dbReference>
<dbReference type="AlphaFoldDB" id="A0AAN9AWI6"/>
<feature type="domain" description="Peptidase M13 C-terminal" evidence="9">
    <location>
        <begin position="571"/>
        <end position="776"/>
    </location>
</feature>
<evidence type="ECO:0000256" key="1">
    <source>
        <dbReference type="ARBA" id="ARBA00001947"/>
    </source>
</evidence>
<evidence type="ECO:0000256" key="7">
    <source>
        <dbReference type="SAM" id="MobiDB-lite"/>
    </source>
</evidence>
<dbReference type="Gene3D" id="1.10.1380.10">
    <property type="entry name" value="Neutral endopeptidase , domain2"/>
    <property type="match status" value="1"/>
</dbReference>
<dbReference type="InterPro" id="IPR024079">
    <property type="entry name" value="MetalloPept_cat_dom_sf"/>
</dbReference>
<keyword evidence="12" id="KW-1185">Reference proteome</keyword>
<evidence type="ECO:0000256" key="2">
    <source>
        <dbReference type="ARBA" id="ARBA00022670"/>
    </source>
</evidence>
<dbReference type="GO" id="GO:0005886">
    <property type="term" value="C:plasma membrane"/>
    <property type="evidence" value="ECO:0007669"/>
    <property type="project" value="TreeGrafter"/>
</dbReference>
<dbReference type="Proteomes" id="UP001374579">
    <property type="component" value="Unassembled WGS sequence"/>
</dbReference>
<dbReference type="EMBL" id="JBAMIC010000019">
    <property type="protein sequence ID" value="KAK7094332.1"/>
    <property type="molecule type" value="Genomic_DNA"/>
</dbReference>
<keyword evidence="5" id="KW-0862">Zinc</keyword>